<dbReference type="InterPro" id="IPR036513">
    <property type="entry name" value="STAS_dom_sf"/>
</dbReference>
<dbReference type="InterPro" id="IPR036890">
    <property type="entry name" value="HATPase_C_sf"/>
</dbReference>
<keyword evidence="7" id="KW-1185">Reference proteome</keyword>
<feature type="domain" description="PAC" evidence="3">
    <location>
        <begin position="77"/>
        <end position="131"/>
    </location>
</feature>
<dbReference type="PROSITE" id="PS51746">
    <property type="entry name" value="PPM_2"/>
    <property type="match status" value="1"/>
</dbReference>
<dbReference type="Pfam" id="PF13581">
    <property type="entry name" value="HATPase_c_2"/>
    <property type="match status" value="1"/>
</dbReference>
<dbReference type="SMART" id="SM00331">
    <property type="entry name" value="PP2C_SIG"/>
    <property type="match status" value="1"/>
</dbReference>
<dbReference type="Pfam" id="PF01740">
    <property type="entry name" value="STAS"/>
    <property type="match status" value="1"/>
</dbReference>
<dbReference type="EMBL" id="BAAARV010000120">
    <property type="protein sequence ID" value="GAA2390113.1"/>
    <property type="molecule type" value="Genomic_DNA"/>
</dbReference>
<dbReference type="PANTHER" id="PTHR43156">
    <property type="entry name" value="STAGE II SPORULATION PROTEIN E-RELATED"/>
    <property type="match status" value="1"/>
</dbReference>
<dbReference type="Proteomes" id="UP001501444">
    <property type="component" value="Unassembled WGS sequence"/>
</dbReference>
<dbReference type="InterPro" id="IPR035965">
    <property type="entry name" value="PAS-like_dom_sf"/>
</dbReference>
<dbReference type="InterPro" id="IPR036457">
    <property type="entry name" value="PPM-type-like_dom_sf"/>
</dbReference>
<dbReference type="Gene3D" id="3.30.450.20">
    <property type="entry name" value="PAS domain"/>
    <property type="match status" value="1"/>
</dbReference>
<dbReference type="InterPro" id="IPR000700">
    <property type="entry name" value="PAS-assoc_C"/>
</dbReference>
<keyword evidence="1" id="KW-0378">Hydrolase</keyword>
<evidence type="ECO:0000256" key="1">
    <source>
        <dbReference type="ARBA" id="ARBA00022801"/>
    </source>
</evidence>
<dbReference type="InterPro" id="IPR002645">
    <property type="entry name" value="STAS_dom"/>
</dbReference>
<sequence>MDADPIRSAVEQAPYILIACEGPELTVAGLNGASRALFEGRDVLGRPLGEALADLAGQQWIELYQQVYRTGEPVTGERWRAHITLPDGSVREIFADFSITPWRHPDGRIRGVIGGGVDVTGLVLARLSAERHAADMQQQYRQARDVVDALQQALLPRGLPLLPGVRVAASYLLAGADAAAGGDWFDAVPRPGGSVALVVGDVVGHGVTASGVMGQLRAVLQDRLDDGARPAAALAAADRLARRVPSARAATACVAVLDVTTGDLAYCTAGHPPPLVVSAAGEARYLPVSGGAPLGTGGAFPVATARLAPGDVLLLYSDGIIERPGRTAEEAADDLARVAADAVAGRALHAPEASPAERACTQTVELLVRASGYRDDITLLAAQLVAPPEPLRADVPADLTRLGALRKTFGAWLEALGVTDEDAFALQHAVGELVTNAVEHSGPAEQVGVVARLTDAGAAEVTVTGRGAWREPQRVSPRGRGLALSAQLVDDLSLDRSGDGTVVTLRHRLTRPAALLGRSAPEPRPRPAPAAGPELSIVDDARNPGRVVLAGPIDAGSADRVQHDLLHRSRGGTLPLTVDLAGVTHLASAGVAVLHTLAARHRAHGTDLVLAAPPGSPARHVLSLVALPYS</sequence>
<reference evidence="7" key="1">
    <citation type="journal article" date="2019" name="Int. J. Syst. Evol. Microbiol.">
        <title>The Global Catalogue of Microorganisms (GCM) 10K type strain sequencing project: providing services to taxonomists for standard genome sequencing and annotation.</title>
        <authorList>
            <consortium name="The Broad Institute Genomics Platform"/>
            <consortium name="The Broad Institute Genome Sequencing Center for Infectious Disease"/>
            <person name="Wu L."/>
            <person name="Ma J."/>
        </authorList>
    </citation>
    <scope>NUCLEOTIDE SEQUENCE [LARGE SCALE GENOMIC DNA]</scope>
    <source>
        <strain evidence="7">JCM 3272</strain>
    </source>
</reference>
<feature type="domain" description="PPM-type phosphatase" evidence="5">
    <location>
        <begin position="166"/>
        <end position="384"/>
    </location>
</feature>
<dbReference type="Pfam" id="PF07228">
    <property type="entry name" value="SpoIIE"/>
    <property type="match status" value="1"/>
</dbReference>
<dbReference type="PROSITE" id="PS50801">
    <property type="entry name" value="STAS"/>
    <property type="match status" value="1"/>
</dbReference>
<organism evidence="6 7">
    <name type="scientific">Dactylosporangium salmoneum</name>
    <dbReference type="NCBI Taxonomy" id="53361"/>
    <lineage>
        <taxon>Bacteria</taxon>
        <taxon>Bacillati</taxon>
        <taxon>Actinomycetota</taxon>
        <taxon>Actinomycetes</taxon>
        <taxon>Micromonosporales</taxon>
        <taxon>Micromonosporaceae</taxon>
        <taxon>Dactylosporangium</taxon>
    </lineage>
</organism>
<comment type="caution">
    <text evidence="6">The sequence shown here is derived from an EMBL/GenBank/DDBJ whole genome shotgun (WGS) entry which is preliminary data.</text>
</comment>
<dbReference type="CDD" id="cd07043">
    <property type="entry name" value="STAS_anti-anti-sigma_factors"/>
    <property type="match status" value="1"/>
</dbReference>
<dbReference type="CDD" id="cd16936">
    <property type="entry name" value="HATPase_RsbW-like"/>
    <property type="match status" value="1"/>
</dbReference>
<name>A0ABP5UXU0_9ACTN</name>
<evidence type="ECO:0000259" key="4">
    <source>
        <dbReference type="PROSITE" id="PS50801"/>
    </source>
</evidence>
<dbReference type="Gene3D" id="3.60.40.10">
    <property type="entry name" value="PPM-type phosphatase domain"/>
    <property type="match status" value="1"/>
</dbReference>
<evidence type="ECO:0000259" key="3">
    <source>
        <dbReference type="PROSITE" id="PS50113"/>
    </source>
</evidence>
<evidence type="ECO:0000313" key="7">
    <source>
        <dbReference type="Proteomes" id="UP001501444"/>
    </source>
</evidence>
<evidence type="ECO:0000259" key="5">
    <source>
        <dbReference type="PROSITE" id="PS51746"/>
    </source>
</evidence>
<dbReference type="InterPro" id="IPR001932">
    <property type="entry name" value="PPM-type_phosphatase-like_dom"/>
</dbReference>
<evidence type="ECO:0000313" key="6">
    <source>
        <dbReference type="EMBL" id="GAA2390113.1"/>
    </source>
</evidence>
<feature type="region of interest" description="Disordered" evidence="2">
    <location>
        <begin position="516"/>
        <end position="537"/>
    </location>
</feature>
<dbReference type="Gene3D" id="3.30.565.10">
    <property type="entry name" value="Histidine kinase-like ATPase, C-terminal domain"/>
    <property type="match status" value="1"/>
</dbReference>
<dbReference type="RefSeq" id="WP_344620000.1">
    <property type="nucleotide sequence ID" value="NZ_BAAARV010000120.1"/>
</dbReference>
<dbReference type="PANTHER" id="PTHR43156:SF2">
    <property type="entry name" value="STAGE II SPORULATION PROTEIN E"/>
    <property type="match status" value="1"/>
</dbReference>
<dbReference type="SUPFAM" id="SSF55874">
    <property type="entry name" value="ATPase domain of HSP90 chaperone/DNA topoisomerase II/histidine kinase"/>
    <property type="match status" value="1"/>
</dbReference>
<feature type="domain" description="STAS" evidence="4">
    <location>
        <begin position="547"/>
        <end position="630"/>
    </location>
</feature>
<dbReference type="SUPFAM" id="SSF52091">
    <property type="entry name" value="SpoIIaa-like"/>
    <property type="match status" value="1"/>
</dbReference>
<dbReference type="Pfam" id="PF08448">
    <property type="entry name" value="PAS_4"/>
    <property type="match status" value="1"/>
</dbReference>
<dbReference type="Gene3D" id="3.30.750.24">
    <property type="entry name" value="STAS domain"/>
    <property type="match status" value="1"/>
</dbReference>
<dbReference type="InterPro" id="IPR013656">
    <property type="entry name" value="PAS_4"/>
</dbReference>
<protein>
    <submittedName>
        <fullName evidence="6">Sigma-F factor regulator</fullName>
    </submittedName>
</protein>
<dbReference type="InterPro" id="IPR003594">
    <property type="entry name" value="HATPase_dom"/>
</dbReference>
<dbReference type="PROSITE" id="PS50113">
    <property type="entry name" value="PAC"/>
    <property type="match status" value="1"/>
</dbReference>
<dbReference type="SUPFAM" id="SSF81606">
    <property type="entry name" value="PP2C-like"/>
    <property type="match status" value="1"/>
</dbReference>
<dbReference type="InterPro" id="IPR052016">
    <property type="entry name" value="Bact_Sigma-Reg"/>
</dbReference>
<dbReference type="SUPFAM" id="SSF55785">
    <property type="entry name" value="PYP-like sensor domain (PAS domain)"/>
    <property type="match status" value="1"/>
</dbReference>
<gene>
    <name evidence="6" type="ORF">GCM10010170_102120</name>
</gene>
<proteinExistence type="predicted"/>
<accession>A0ABP5UXU0</accession>
<evidence type="ECO:0000256" key="2">
    <source>
        <dbReference type="SAM" id="MobiDB-lite"/>
    </source>
</evidence>